<comment type="caution">
    <text evidence="1">The sequence shown here is derived from an EMBL/GenBank/DDBJ whole genome shotgun (WGS) entry which is preliminary data.</text>
</comment>
<feature type="non-terminal residue" evidence="1">
    <location>
        <position position="90"/>
    </location>
</feature>
<proteinExistence type="predicted"/>
<sequence>EIVVDRVKLRIGRIHSVRDRFECVINYVVMFIADVIRIGLELILCTVLDRIEIIRRIGISFRLVDKIGLGSFEERDGTIGLLNQLLPFLS</sequence>
<accession>A0AAV5WFX2</accession>
<keyword evidence="2" id="KW-1185">Reference proteome</keyword>
<organism evidence="1 2">
    <name type="scientific">Pristionchus fissidentatus</name>
    <dbReference type="NCBI Taxonomy" id="1538716"/>
    <lineage>
        <taxon>Eukaryota</taxon>
        <taxon>Metazoa</taxon>
        <taxon>Ecdysozoa</taxon>
        <taxon>Nematoda</taxon>
        <taxon>Chromadorea</taxon>
        <taxon>Rhabditida</taxon>
        <taxon>Rhabditina</taxon>
        <taxon>Diplogasteromorpha</taxon>
        <taxon>Diplogasteroidea</taxon>
        <taxon>Neodiplogasteridae</taxon>
        <taxon>Pristionchus</taxon>
    </lineage>
</organism>
<evidence type="ECO:0000313" key="1">
    <source>
        <dbReference type="EMBL" id="GMT29766.1"/>
    </source>
</evidence>
<feature type="non-terminal residue" evidence="1">
    <location>
        <position position="1"/>
    </location>
</feature>
<dbReference type="Proteomes" id="UP001432322">
    <property type="component" value="Unassembled WGS sequence"/>
</dbReference>
<protein>
    <submittedName>
        <fullName evidence="1">Uncharacterized protein</fullName>
    </submittedName>
</protein>
<reference evidence="1" key="1">
    <citation type="submission" date="2023-10" db="EMBL/GenBank/DDBJ databases">
        <title>Genome assembly of Pristionchus species.</title>
        <authorList>
            <person name="Yoshida K."/>
            <person name="Sommer R.J."/>
        </authorList>
    </citation>
    <scope>NUCLEOTIDE SEQUENCE</scope>
    <source>
        <strain evidence="1">RS5133</strain>
    </source>
</reference>
<name>A0AAV5WFX2_9BILA</name>
<gene>
    <name evidence="1" type="ORF">PFISCL1PPCAC_21063</name>
</gene>
<dbReference type="EMBL" id="BTSY01000005">
    <property type="protein sequence ID" value="GMT29766.1"/>
    <property type="molecule type" value="Genomic_DNA"/>
</dbReference>
<evidence type="ECO:0000313" key="2">
    <source>
        <dbReference type="Proteomes" id="UP001432322"/>
    </source>
</evidence>
<dbReference type="AlphaFoldDB" id="A0AAV5WFX2"/>